<sequence length="156" mass="16471">MNIWSKSSTVTSIFSLWISSVPSKNLVNVSSSAFNTSTSRGLASVSVSELVSFVLNEGVSIAVKRFGVDDVGLTSLLLCGVFAPFDRVKGTGRVLVGEVGVIDPLLDSDSRLSCDFGILLLLCISGLSPVFPAALSLPSTVNCFTSFSSIRLRQFA</sequence>
<proteinExistence type="predicted"/>
<dbReference type="Proteomes" id="UP001209878">
    <property type="component" value="Unassembled WGS sequence"/>
</dbReference>
<accession>A0AAD9PG68</accession>
<keyword evidence="2" id="KW-1185">Reference proteome</keyword>
<dbReference type="AlphaFoldDB" id="A0AAD9PG68"/>
<reference evidence="1" key="1">
    <citation type="journal article" date="2023" name="Mol. Biol. Evol.">
        <title>Third-Generation Sequencing Reveals the Adaptive Role of the Epigenome in Three Deep-Sea Polychaetes.</title>
        <authorList>
            <person name="Perez M."/>
            <person name="Aroh O."/>
            <person name="Sun Y."/>
            <person name="Lan Y."/>
            <person name="Juniper S.K."/>
            <person name="Young C.R."/>
            <person name="Angers B."/>
            <person name="Qian P.Y."/>
        </authorList>
    </citation>
    <scope>NUCLEOTIDE SEQUENCE</scope>
    <source>
        <strain evidence="1">R07B-5</strain>
    </source>
</reference>
<dbReference type="EMBL" id="JAODUO010000003">
    <property type="protein sequence ID" value="KAK2194001.1"/>
    <property type="molecule type" value="Genomic_DNA"/>
</dbReference>
<comment type="caution">
    <text evidence="1">The sequence shown here is derived from an EMBL/GenBank/DDBJ whole genome shotgun (WGS) entry which is preliminary data.</text>
</comment>
<evidence type="ECO:0000313" key="2">
    <source>
        <dbReference type="Proteomes" id="UP001209878"/>
    </source>
</evidence>
<protein>
    <submittedName>
        <fullName evidence="1">Uncharacterized protein</fullName>
    </submittedName>
</protein>
<organism evidence="1 2">
    <name type="scientific">Ridgeia piscesae</name>
    <name type="common">Tubeworm</name>
    <dbReference type="NCBI Taxonomy" id="27915"/>
    <lineage>
        <taxon>Eukaryota</taxon>
        <taxon>Metazoa</taxon>
        <taxon>Spiralia</taxon>
        <taxon>Lophotrochozoa</taxon>
        <taxon>Annelida</taxon>
        <taxon>Polychaeta</taxon>
        <taxon>Sedentaria</taxon>
        <taxon>Canalipalpata</taxon>
        <taxon>Sabellida</taxon>
        <taxon>Siboglinidae</taxon>
        <taxon>Ridgeia</taxon>
    </lineage>
</organism>
<evidence type="ECO:0000313" key="1">
    <source>
        <dbReference type="EMBL" id="KAK2194001.1"/>
    </source>
</evidence>
<gene>
    <name evidence="1" type="ORF">NP493_3g01063</name>
</gene>
<name>A0AAD9PG68_RIDPI</name>